<proteinExistence type="predicted"/>
<dbReference type="PANTHER" id="PTHR46560:SF13">
    <property type="entry name" value="ZP DOMAIN-CONTAINING PROTEIN"/>
    <property type="match status" value="1"/>
</dbReference>
<sequence length="296" mass="33076">MKNFAKNFSGLEEQTGIVTGTGSIPVLHIQIRDGHGIIGNTVTHARVGQPLTLDIVLENTEIYDFYAHSCIAHDGSSNIDAMVQIIDVNGCGIALPRAIELPVYMTSPSNSNSKHVYIYIYGFQFTSSQFVYFECQAKPCIRSCNRQQCETNKTMIIETITTTTTTTTITAATTATTTTTIVNKAKLIKRFRRETQVKVVKLLTILEMRPPKRIYADEFHSNSNTKLSESTCLESTCPPLFFLIVLFTALGLMPTITLFVCYEIIVFRRRQTLNVQRTPSFSGIHTESIYSNSSDN</sequence>
<comment type="caution">
    <text evidence="3">The sequence shown here is derived from an EMBL/GenBank/DDBJ whole genome shotgun (WGS) entry which is preliminary data.</text>
</comment>
<dbReference type="InterPro" id="IPR057475">
    <property type="entry name" value="CUT_C"/>
</dbReference>
<dbReference type="OrthoDB" id="6432511at2759"/>
<dbReference type="PROSITE" id="PS51034">
    <property type="entry name" value="ZP_2"/>
    <property type="match status" value="1"/>
</dbReference>
<organism evidence="3 4">
    <name type="scientific">Cercopithifilaria johnstoni</name>
    <dbReference type="NCBI Taxonomy" id="2874296"/>
    <lineage>
        <taxon>Eukaryota</taxon>
        <taxon>Metazoa</taxon>
        <taxon>Ecdysozoa</taxon>
        <taxon>Nematoda</taxon>
        <taxon>Chromadorea</taxon>
        <taxon>Rhabditida</taxon>
        <taxon>Spirurina</taxon>
        <taxon>Spiruromorpha</taxon>
        <taxon>Filarioidea</taxon>
        <taxon>Onchocercidae</taxon>
        <taxon>Cercopithifilaria</taxon>
    </lineage>
</organism>
<dbReference type="Proteomes" id="UP000746747">
    <property type="component" value="Unassembled WGS sequence"/>
</dbReference>
<dbReference type="InterPro" id="IPR001507">
    <property type="entry name" value="ZP_dom"/>
</dbReference>
<gene>
    <name evidence="3" type="ORF">CJOHNSTONI_LOCUS5603</name>
</gene>
<dbReference type="EMBL" id="CAKAEH010001389">
    <property type="protein sequence ID" value="CAG9535595.1"/>
    <property type="molecule type" value="Genomic_DNA"/>
</dbReference>
<protein>
    <recommendedName>
        <fullName evidence="2">ZP domain-containing protein</fullName>
    </recommendedName>
</protein>
<evidence type="ECO:0000313" key="4">
    <source>
        <dbReference type="Proteomes" id="UP000746747"/>
    </source>
</evidence>
<keyword evidence="1" id="KW-1133">Transmembrane helix</keyword>
<name>A0A8J2M615_9BILA</name>
<reference evidence="3" key="1">
    <citation type="submission" date="2021-09" db="EMBL/GenBank/DDBJ databases">
        <authorList>
            <consortium name="Pathogen Informatics"/>
        </authorList>
    </citation>
    <scope>NUCLEOTIDE SEQUENCE</scope>
</reference>
<accession>A0A8J2M615</accession>
<feature type="transmembrane region" description="Helical" evidence="1">
    <location>
        <begin position="240"/>
        <end position="267"/>
    </location>
</feature>
<evidence type="ECO:0000259" key="2">
    <source>
        <dbReference type="PROSITE" id="PS51034"/>
    </source>
</evidence>
<keyword evidence="1" id="KW-0812">Transmembrane</keyword>
<evidence type="ECO:0000313" key="3">
    <source>
        <dbReference type="EMBL" id="CAG9535595.1"/>
    </source>
</evidence>
<dbReference type="Pfam" id="PF25301">
    <property type="entry name" value="CUT_C"/>
    <property type="match status" value="1"/>
</dbReference>
<evidence type="ECO:0000256" key="1">
    <source>
        <dbReference type="SAM" id="Phobius"/>
    </source>
</evidence>
<keyword evidence="4" id="KW-1185">Reference proteome</keyword>
<keyword evidence="1" id="KW-0472">Membrane</keyword>
<feature type="domain" description="ZP" evidence="2">
    <location>
        <begin position="1"/>
        <end position="156"/>
    </location>
</feature>
<dbReference type="AlphaFoldDB" id="A0A8J2M615"/>
<dbReference type="PANTHER" id="PTHR46560">
    <property type="entry name" value="CYPHER, ISOFORM B"/>
    <property type="match status" value="1"/>
</dbReference>